<name>A0ABQ5I0P6_9ASTR</name>
<reference evidence="2" key="2">
    <citation type="submission" date="2022-01" db="EMBL/GenBank/DDBJ databases">
        <authorList>
            <person name="Yamashiro T."/>
            <person name="Shiraishi A."/>
            <person name="Satake H."/>
            <person name="Nakayama K."/>
        </authorList>
    </citation>
    <scope>NUCLEOTIDE SEQUENCE</scope>
</reference>
<feature type="region of interest" description="Disordered" evidence="1">
    <location>
        <begin position="1"/>
        <end position="78"/>
    </location>
</feature>
<proteinExistence type="predicted"/>
<keyword evidence="3" id="KW-1185">Reference proteome</keyword>
<feature type="compositionally biased region" description="Polar residues" evidence="1">
    <location>
        <begin position="49"/>
        <end position="78"/>
    </location>
</feature>
<organism evidence="2 3">
    <name type="scientific">Tanacetum coccineum</name>
    <dbReference type="NCBI Taxonomy" id="301880"/>
    <lineage>
        <taxon>Eukaryota</taxon>
        <taxon>Viridiplantae</taxon>
        <taxon>Streptophyta</taxon>
        <taxon>Embryophyta</taxon>
        <taxon>Tracheophyta</taxon>
        <taxon>Spermatophyta</taxon>
        <taxon>Magnoliopsida</taxon>
        <taxon>eudicotyledons</taxon>
        <taxon>Gunneridae</taxon>
        <taxon>Pentapetalae</taxon>
        <taxon>asterids</taxon>
        <taxon>campanulids</taxon>
        <taxon>Asterales</taxon>
        <taxon>Asteraceae</taxon>
        <taxon>Asteroideae</taxon>
        <taxon>Anthemideae</taxon>
        <taxon>Anthemidinae</taxon>
        <taxon>Tanacetum</taxon>
    </lineage>
</organism>
<reference evidence="2" key="1">
    <citation type="journal article" date="2022" name="Int. J. Mol. Sci.">
        <title>Draft Genome of Tanacetum Coccineum: Genomic Comparison of Closely Related Tanacetum-Family Plants.</title>
        <authorList>
            <person name="Yamashiro T."/>
            <person name="Shiraishi A."/>
            <person name="Nakayama K."/>
            <person name="Satake H."/>
        </authorList>
    </citation>
    <scope>NUCLEOTIDE SEQUENCE</scope>
</reference>
<gene>
    <name evidence="2" type="ORF">Tco_1082499</name>
</gene>
<evidence type="ECO:0000313" key="2">
    <source>
        <dbReference type="EMBL" id="GJT93654.1"/>
    </source>
</evidence>
<feature type="compositionally biased region" description="Low complexity" evidence="1">
    <location>
        <begin position="1"/>
        <end position="19"/>
    </location>
</feature>
<feature type="region of interest" description="Disordered" evidence="1">
    <location>
        <begin position="112"/>
        <end position="150"/>
    </location>
</feature>
<dbReference type="EMBL" id="BQNB010020222">
    <property type="protein sequence ID" value="GJT93654.1"/>
    <property type="molecule type" value="Genomic_DNA"/>
</dbReference>
<evidence type="ECO:0000313" key="3">
    <source>
        <dbReference type="Proteomes" id="UP001151760"/>
    </source>
</evidence>
<dbReference type="Proteomes" id="UP001151760">
    <property type="component" value="Unassembled WGS sequence"/>
</dbReference>
<sequence length="150" mass="16019">MPPRMTTRSVGRSTTTPRGGVTGGRVGRGARRTKSAVRRNNETIGELDSQGNDQAQVGSQDSNQGNVRNQNGDAVNDNIQGDVRNIIMELVQDMSGCGDNQKVKYTAGLFVDSRPGSRDAVNPTALGLNGTPVYESERRASLDQPSSLKT</sequence>
<feature type="compositionally biased region" description="Basic residues" evidence="1">
    <location>
        <begin position="28"/>
        <end position="37"/>
    </location>
</feature>
<comment type="caution">
    <text evidence="2">The sequence shown here is derived from an EMBL/GenBank/DDBJ whole genome shotgun (WGS) entry which is preliminary data.</text>
</comment>
<evidence type="ECO:0000256" key="1">
    <source>
        <dbReference type="SAM" id="MobiDB-lite"/>
    </source>
</evidence>
<protein>
    <submittedName>
        <fullName evidence="2">Uncharacterized protein</fullName>
    </submittedName>
</protein>
<accession>A0ABQ5I0P6</accession>